<dbReference type="AlphaFoldDB" id="A0AAV5RBN3"/>
<dbReference type="Proteomes" id="UP001378960">
    <property type="component" value="Unassembled WGS sequence"/>
</dbReference>
<sequence length="350" mass="39429">MFGIITSIASTVSLLWPFINTIKLLTNLKNLHDTPIASLTNTISINKSISMEIQEIMSYWILLSIWFYIIQLPPISFLINILPFSSFLIIYIQFWLGVAIIPVKNKYNGNISKSTGASIIYHYYFDNNMEKLNNFKLKLLNYLGIMGLIICNLIDKIPVSNQILLSLGIDMKYYKKLFQGFVQNNENDNNGGISHTMNNVSQLWGLVYSMKDVSMNIRELPNPTTTTNKSLISALFAPFGYTIFETEFEILTHTNTNVNTNTNSTNNTSPTRSFDDFDIVSKGDLNDSNSDLNSKIKKTRSESNNSTLHEVDNSGLLESVKRVASGASNTAQNVVNRKSSWFSRSSSSKD</sequence>
<proteinExistence type="predicted"/>
<reference evidence="3 4" key="1">
    <citation type="journal article" date="2023" name="Elife">
        <title>Identification of key yeast species and microbe-microbe interactions impacting larval growth of Drosophila in the wild.</title>
        <authorList>
            <person name="Mure A."/>
            <person name="Sugiura Y."/>
            <person name="Maeda R."/>
            <person name="Honda K."/>
            <person name="Sakurai N."/>
            <person name="Takahashi Y."/>
            <person name="Watada M."/>
            <person name="Katoh T."/>
            <person name="Gotoh A."/>
            <person name="Gotoh Y."/>
            <person name="Taniguchi I."/>
            <person name="Nakamura K."/>
            <person name="Hayashi T."/>
            <person name="Katayama T."/>
            <person name="Uemura T."/>
            <person name="Hattori Y."/>
        </authorList>
    </citation>
    <scope>NUCLEOTIDE SEQUENCE [LARGE SCALE GENOMIC DNA]</scope>
    <source>
        <strain evidence="3 4">PK-24</strain>
    </source>
</reference>
<dbReference type="EMBL" id="BTGB01000009">
    <property type="protein sequence ID" value="GMM48785.1"/>
    <property type="molecule type" value="Genomic_DNA"/>
</dbReference>
<accession>A0AAV5RBN3</accession>
<evidence type="ECO:0000256" key="2">
    <source>
        <dbReference type="SAM" id="Phobius"/>
    </source>
</evidence>
<gene>
    <name evidence="3" type="ORF">DAPK24_053830</name>
</gene>
<evidence type="ECO:0000256" key="1">
    <source>
        <dbReference type="SAM" id="MobiDB-lite"/>
    </source>
</evidence>
<keyword evidence="2" id="KW-1133">Transmembrane helix</keyword>
<keyword evidence="2" id="KW-0472">Membrane</keyword>
<feature type="transmembrane region" description="Helical" evidence="2">
    <location>
        <begin position="81"/>
        <end position="103"/>
    </location>
</feature>
<evidence type="ECO:0000313" key="3">
    <source>
        <dbReference type="EMBL" id="GMM48785.1"/>
    </source>
</evidence>
<comment type="caution">
    <text evidence="3">The sequence shown here is derived from an EMBL/GenBank/DDBJ whole genome shotgun (WGS) entry which is preliminary data.</text>
</comment>
<keyword evidence="4" id="KW-1185">Reference proteome</keyword>
<keyword evidence="2" id="KW-0812">Transmembrane</keyword>
<evidence type="ECO:0000313" key="4">
    <source>
        <dbReference type="Proteomes" id="UP001378960"/>
    </source>
</evidence>
<feature type="transmembrane region" description="Helical" evidence="2">
    <location>
        <begin position="139"/>
        <end position="159"/>
    </location>
</feature>
<protein>
    <submittedName>
        <fullName evidence="3">Uncharacterized protein</fullName>
    </submittedName>
</protein>
<feature type="region of interest" description="Disordered" evidence="1">
    <location>
        <begin position="291"/>
        <end position="313"/>
    </location>
</feature>
<feature type="transmembrane region" description="Helical" evidence="2">
    <location>
        <begin position="56"/>
        <end position="75"/>
    </location>
</feature>
<name>A0AAV5RBN3_PICKL</name>
<organism evidence="3 4">
    <name type="scientific">Pichia kluyveri</name>
    <name type="common">Yeast</name>
    <dbReference type="NCBI Taxonomy" id="36015"/>
    <lineage>
        <taxon>Eukaryota</taxon>
        <taxon>Fungi</taxon>
        <taxon>Dikarya</taxon>
        <taxon>Ascomycota</taxon>
        <taxon>Saccharomycotina</taxon>
        <taxon>Pichiomycetes</taxon>
        <taxon>Pichiales</taxon>
        <taxon>Pichiaceae</taxon>
        <taxon>Pichia</taxon>
    </lineage>
</organism>